<dbReference type="InterPro" id="IPR002347">
    <property type="entry name" value="SDR_fam"/>
</dbReference>
<evidence type="ECO:0000313" key="4">
    <source>
        <dbReference type="Proteomes" id="UP000799750"/>
    </source>
</evidence>
<keyword evidence="2" id="KW-0521">NADP</keyword>
<evidence type="ECO:0000256" key="1">
    <source>
        <dbReference type="ARBA" id="ARBA00006484"/>
    </source>
</evidence>
<dbReference type="PRINTS" id="PR00081">
    <property type="entry name" value="GDHRDH"/>
</dbReference>
<dbReference type="Pfam" id="PF13561">
    <property type="entry name" value="adh_short_C2"/>
    <property type="match status" value="1"/>
</dbReference>
<sequence>MAPPSALPFAKKVIAITGAARGIGLAIARYLAERGANLALADVEREQLEASVKDLQRDFPDSQITSTVVNVCSSSEVDSWITSTVSTFGELYGAVNNAGIMGKWGNIDAIEDQDWDRLMNINVGGVMRCLRAELKVLVEGGSIVNTSSVAGLKASVMLAPYVTSKHAVIGLTKCAALEAAGRRIRVNAVCPGPIETPMLVEVMKGPALPGPPLARAGKPEEIAAMVGYLLGPESLYTTGACIPVDGGFAC</sequence>
<dbReference type="InterPro" id="IPR020904">
    <property type="entry name" value="Sc_DH/Rdtase_CS"/>
</dbReference>
<dbReference type="PRINTS" id="PR00080">
    <property type="entry name" value="SDRFAMILY"/>
</dbReference>
<evidence type="ECO:0000256" key="2">
    <source>
        <dbReference type="ARBA" id="ARBA00022857"/>
    </source>
</evidence>
<dbReference type="Proteomes" id="UP000799750">
    <property type="component" value="Unassembled WGS sequence"/>
</dbReference>
<dbReference type="GO" id="GO:0048038">
    <property type="term" value="F:quinone binding"/>
    <property type="evidence" value="ECO:0007669"/>
    <property type="project" value="TreeGrafter"/>
</dbReference>
<dbReference type="AlphaFoldDB" id="A0A6A6QVG0"/>
<keyword evidence="4" id="KW-1185">Reference proteome</keyword>
<dbReference type="PANTHER" id="PTHR42760">
    <property type="entry name" value="SHORT-CHAIN DEHYDROGENASES/REDUCTASES FAMILY MEMBER"/>
    <property type="match status" value="1"/>
</dbReference>
<accession>A0A6A6QVG0</accession>
<dbReference type="PROSITE" id="PS00061">
    <property type="entry name" value="ADH_SHORT"/>
    <property type="match status" value="1"/>
</dbReference>
<protein>
    <submittedName>
        <fullName evidence="3">3-oxoacyl-reductase</fullName>
    </submittedName>
</protein>
<dbReference type="InterPro" id="IPR036291">
    <property type="entry name" value="NAD(P)-bd_dom_sf"/>
</dbReference>
<reference evidence="3" key="1">
    <citation type="journal article" date="2020" name="Stud. Mycol.">
        <title>101 Dothideomycetes genomes: a test case for predicting lifestyles and emergence of pathogens.</title>
        <authorList>
            <person name="Haridas S."/>
            <person name="Albert R."/>
            <person name="Binder M."/>
            <person name="Bloem J."/>
            <person name="Labutti K."/>
            <person name="Salamov A."/>
            <person name="Andreopoulos B."/>
            <person name="Baker S."/>
            <person name="Barry K."/>
            <person name="Bills G."/>
            <person name="Bluhm B."/>
            <person name="Cannon C."/>
            <person name="Castanera R."/>
            <person name="Culley D."/>
            <person name="Daum C."/>
            <person name="Ezra D."/>
            <person name="Gonzalez J."/>
            <person name="Henrissat B."/>
            <person name="Kuo A."/>
            <person name="Liang C."/>
            <person name="Lipzen A."/>
            <person name="Lutzoni F."/>
            <person name="Magnuson J."/>
            <person name="Mondo S."/>
            <person name="Nolan M."/>
            <person name="Ohm R."/>
            <person name="Pangilinan J."/>
            <person name="Park H.-J."/>
            <person name="Ramirez L."/>
            <person name="Alfaro M."/>
            <person name="Sun H."/>
            <person name="Tritt A."/>
            <person name="Yoshinaga Y."/>
            <person name="Zwiers L.-H."/>
            <person name="Turgeon B."/>
            <person name="Goodwin S."/>
            <person name="Spatafora J."/>
            <person name="Crous P."/>
            <person name="Grigoriev I."/>
        </authorList>
    </citation>
    <scope>NUCLEOTIDE SEQUENCE</scope>
    <source>
        <strain evidence="3">CBS 269.34</strain>
    </source>
</reference>
<organism evidence="3 4">
    <name type="scientific">Lophium mytilinum</name>
    <dbReference type="NCBI Taxonomy" id="390894"/>
    <lineage>
        <taxon>Eukaryota</taxon>
        <taxon>Fungi</taxon>
        <taxon>Dikarya</taxon>
        <taxon>Ascomycota</taxon>
        <taxon>Pezizomycotina</taxon>
        <taxon>Dothideomycetes</taxon>
        <taxon>Pleosporomycetidae</taxon>
        <taxon>Mytilinidiales</taxon>
        <taxon>Mytilinidiaceae</taxon>
        <taxon>Lophium</taxon>
    </lineage>
</organism>
<evidence type="ECO:0000313" key="3">
    <source>
        <dbReference type="EMBL" id="KAF2496421.1"/>
    </source>
</evidence>
<gene>
    <name evidence="3" type="ORF">BU16DRAFT_617858</name>
</gene>
<dbReference type="SUPFAM" id="SSF51735">
    <property type="entry name" value="NAD(P)-binding Rossmann-fold domains"/>
    <property type="match status" value="1"/>
</dbReference>
<dbReference type="OrthoDB" id="1669814at2759"/>
<dbReference type="Gene3D" id="3.40.50.720">
    <property type="entry name" value="NAD(P)-binding Rossmann-like Domain"/>
    <property type="match status" value="1"/>
</dbReference>
<name>A0A6A6QVG0_9PEZI</name>
<dbReference type="PANTHER" id="PTHR42760:SF45">
    <property type="entry name" value="SHORT CHAIN DEHYDROGENASE_REDUCTASE FAMILY PROTEIN, PUTATIVE (AFU_ORTHOLOGUE AFUA_3G09150)-RELATED"/>
    <property type="match status" value="1"/>
</dbReference>
<dbReference type="CDD" id="cd05233">
    <property type="entry name" value="SDR_c"/>
    <property type="match status" value="1"/>
</dbReference>
<dbReference type="GO" id="GO:0016616">
    <property type="term" value="F:oxidoreductase activity, acting on the CH-OH group of donors, NAD or NADP as acceptor"/>
    <property type="evidence" value="ECO:0007669"/>
    <property type="project" value="TreeGrafter"/>
</dbReference>
<dbReference type="GO" id="GO:0006633">
    <property type="term" value="P:fatty acid biosynthetic process"/>
    <property type="evidence" value="ECO:0007669"/>
    <property type="project" value="TreeGrafter"/>
</dbReference>
<dbReference type="EMBL" id="MU004188">
    <property type="protein sequence ID" value="KAF2496421.1"/>
    <property type="molecule type" value="Genomic_DNA"/>
</dbReference>
<comment type="similarity">
    <text evidence="1">Belongs to the short-chain dehydrogenases/reductases (SDR) family.</text>
</comment>
<dbReference type="FunFam" id="3.40.50.720:FF:000084">
    <property type="entry name" value="Short-chain dehydrogenase reductase"/>
    <property type="match status" value="1"/>
</dbReference>
<proteinExistence type="inferred from homology"/>